<proteinExistence type="predicted"/>
<evidence type="ECO:0000256" key="1">
    <source>
        <dbReference type="SAM" id="MobiDB-lite"/>
    </source>
</evidence>
<dbReference type="AlphaFoldDB" id="A0A6J4HXG9"/>
<dbReference type="EC" id="1.13.11.3" evidence="2"/>
<reference evidence="2" key="1">
    <citation type="submission" date="2020-02" db="EMBL/GenBank/DDBJ databases">
        <authorList>
            <person name="Meier V. D."/>
        </authorList>
    </citation>
    <scope>NUCLEOTIDE SEQUENCE</scope>
    <source>
        <strain evidence="2">AVDCRST_MAG08</strain>
    </source>
</reference>
<feature type="compositionally biased region" description="Basic residues" evidence="1">
    <location>
        <begin position="77"/>
        <end position="86"/>
    </location>
</feature>
<keyword evidence="2" id="KW-0223">Dioxygenase</keyword>
<gene>
    <name evidence="2" type="ORF">AVDCRST_MAG08-1400</name>
</gene>
<name>A0A6J4HXG9_9PROT</name>
<feature type="region of interest" description="Disordered" evidence="1">
    <location>
        <begin position="1"/>
        <end position="133"/>
    </location>
</feature>
<feature type="compositionally biased region" description="Basic residues" evidence="1">
    <location>
        <begin position="181"/>
        <end position="194"/>
    </location>
</feature>
<accession>A0A6J4HXG9</accession>
<feature type="non-terminal residue" evidence="2">
    <location>
        <position position="1"/>
    </location>
</feature>
<feature type="region of interest" description="Disordered" evidence="1">
    <location>
        <begin position="174"/>
        <end position="206"/>
    </location>
</feature>
<sequence>AARQRVHHARHGVAPARAHADLQNERPPLPPPAAVLPPEFLVGGDGAGFRAERAGAARQRPPPQLRAGWRRADRGARHPPRPRAGRQRAPGAERAGGGVAGQRRRPLPPPERPLRRADRPQLRRLRPHADGRRRALALPHGEARPLPLPQPAERLAAGAHALLRLRLRLRAAPHHPDVLRRRPAAPPRRHHRHDPRPGRAGAPRRATRPWRLRAAAHAGLPLGHRAARPPLHALREQVAGEL</sequence>
<keyword evidence="2" id="KW-0560">Oxidoreductase</keyword>
<evidence type="ECO:0000313" key="2">
    <source>
        <dbReference type="EMBL" id="CAA9236812.1"/>
    </source>
</evidence>
<organism evidence="2">
    <name type="scientific">uncultured Acetobacteraceae bacterium</name>
    <dbReference type="NCBI Taxonomy" id="169975"/>
    <lineage>
        <taxon>Bacteria</taxon>
        <taxon>Pseudomonadati</taxon>
        <taxon>Pseudomonadota</taxon>
        <taxon>Alphaproteobacteria</taxon>
        <taxon>Acetobacterales</taxon>
        <taxon>Acetobacteraceae</taxon>
        <taxon>environmental samples</taxon>
    </lineage>
</organism>
<dbReference type="GO" id="GO:0018578">
    <property type="term" value="F:protocatechuate 3,4-dioxygenase activity"/>
    <property type="evidence" value="ECO:0007669"/>
    <property type="project" value="UniProtKB-EC"/>
</dbReference>
<feature type="non-terminal residue" evidence="2">
    <location>
        <position position="242"/>
    </location>
</feature>
<dbReference type="EMBL" id="CADCTG010000127">
    <property type="protein sequence ID" value="CAA9236812.1"/>
    <property type="molecule type" value="Genomic_DNA"/>
</dbReference>
<protein>
    <submittedName>
        <fullName evidence="2">Protocatechuate 3,4-dioxygenase beta chain</fullName>
        <ecNumber evidence="2">1.13.11.3</ecNumber>
    </submittedName>
</protein>
<feature type="compositionally biased region" description="Basic and acidic residues" evidence="1">
    <location>
        <begin position="112"/>
        <end position="133"/>
    </location>
</feature>
<feature type="compositionally biased region" description="Basic residues" evidence="1">
    <location>
        <begin position="1"/>
        <end position="11"/>
    </location>
</feature>